<name>U1FUV9_ENDPU</name>
<feature type="compositionally biased region" description="Low complexity" evidence="1">
    <location>
        <begin position="171"/>
        <end position="183"/>
    </location>
</feature>
<dbReference type="EMBL" id="KE721515">
    <property type="protein sequence ID" value="ERF68597.1"/>
    <property type="molecule type" value="Genomic_DNA"/>
</dbReference>
<dbReference type="eggNOG" id="ENOG502SPHS">
    <property type="taxonomic scope" value="Eukaryota"/>
</dbReference>
<evidence type="ECO:0000313" key="2">
    <source>
        <dbReference type="EMBL" id="ERF68597.1"/>
    </source>
</evidence>
<feature type="compositionally biased region" description="Polar residues" evidence="1">
    <location>
        <begin position="557"/>
        <end position="629"/>
    </location>
</feature>
<keyword evidence="3" id="KW-1185">Reference proteome</keyword>
<feature type="region of interest" description="Disordered" evidence="1">
    <location>
        <begin position="245"/>
        <end position="373"/>
    </location>
</feature>
<evidence type="ECO:0000313" key="3">
    <source>
        <dbReference type="Proteomes" id="UP000019373"/>
    </source>
</evidence>
<feature type="compositionally biased region" description="Polar residues" evidence="1">
    <location>
        <begin position="639"/>
        <end position="655"/>
    </location>
</feature>
<feature type="compositionally biased region" description="Polar residues" evidence="1">
    <location>
        <begin position="338"/>
        <end position="349"/>
    </location>
</feature>
<sequence length="832" mass="91422">MPTLRQLRCEVEWGNTQTPFPEYGTTYGDGVVETYIAIPEHPQPFAVRLRSRKYIAEGLAMLIFMDGDYQCNRNRLGLQRPNPGVPQNMTEIDLRVRQRERALGYGHYLGREWRFDKHNILPLDKVPPNMDRQHFEALGTIDVFVLRCRSKEDIEPSLNASSDVDDSVLQTSEPSSSETLTEEPAPPSDTENAQVAEPEADLFLGFMNDGAADIHQFGLDGEGPGPAEQKAWSWNAPYPLPVAPGPSSGYAHTQPPPAQTQPYIGYAYPPGFSQPWQPGPAITQDQSNAQRPQRHVHFNDQLPQQPSGYGAPGPPYGPQSFSANAGQSQGKEHPPQPQSHGQTQQTESHQVPGHAPGHNNYANPSLAHAGMLSSHGQVGGYSLAPDPSYPPPMSNYPSTIPSYQPIGYGAPAYSGWSTSAGYLPYGQPNWQGQHVPGSSYLTPPNYAAPYQTSHQYPHPQFAYPVGPAAQVPLSTTSHPGGGVWGPPPSKPGSQDPTQDGTNQLDGQETTGNAGGQPNDNNSQGCGGNDTNQAQAGDSSWNNNDTGGGQTDNWNTTATQTEAPTNDWNQSSNNTGQANNPDSSWNENPNYTHQVQDSWNNNANSTQNQDWNANNTQNQDWNTNANTCTQAPEPWDTAPATAQANQTSPTTAQHGTAATPAQFRPLNGPHGRYYGEPHKFIDEDLRPDAGEEPPYDVPEDIPTTHQVKPGPAFNYVHKRRSPEYLDTVEEPYARFIFKYRTKEADDTWDVEQIERAIGIKIEDEPTGDEEKRKLQEMDKNEIIDMLLRAKYESSFPDISVLGIRQSDYPSLLANQKYEEGGEVNVELEAEAKE</sequence>
<dbReference type="HOGENOM" id="CLU_331494_0_0_1"/>
<protein>
    <submittedName>
        <fullName evidence="2">Uncharacterized protein</fullName>
    </submittedName>
</protein>
<feature type="compositionally biased region" description="Polar residues" evidence="1">
    <location>
        <begin position="491"/>
        <end position="539"/>
    </location>
</feature>
<dbReference type="AlphaFoldDB" id="U1FUV9"/>
<dbReference type="OrthoDB" id="5423516at2759"/>
<accession>U1FUV9</accession>
<gene>
    <name evidence="2" type="ORF">EPUS_04695</name>
</gene>
<feature type="region of interest" description="Disordered" evidence="1">
    <location>
        <begin position="469"/>
        <end position="677"/>
    </location>
</feature>
<dbReference type="RefSeq" id="XP_007805823.1">
    <property type="nucleotide sequence ID" value="XM_007807632.1"/>
</dbReference>
<dbReference type="GeneID" id="19239650"/>
<reference evidence="3" key="1">
    <citation type="journal article" date="2014" name="BMC Genomics">
        <title>Genome characteristics reveal the impact of lichenization on lichen-forming fungus Endocarpon pusillum Hedwig (Verrucariales, Ascomycota).</title>
        <authorList>
            <person name="Wang Y.-Y."/>
            <person name="Liu B."/>
            <person name="Zhang X.-Y."/>
            <person name="Zhou Q.-M."/>
            <person name="Zhang T."/>
            <person name="Li H."/>
            <person name="Yu Y.-F."/>
            <person name="Zhang X.-L."/>
            <person name="Hao X.-Y."/>
            <person name="Wang M."/>
            <person name="Wang L."/>
            <person name="Wei J.-C."/>
        </authorList>
    </citation>
    <scope>NUCLEOTIDE SEQUENCE [LARGE SCALE GENOMIC DNA]</scope>
    <source>
        <strain evidence="3">Z07020 / HMAS-L-300199</strain>
    </source>
</reference>
<dbReference type="Proteomes" id="UP000019373">
    <property type="component" value="Unassembled WGS sequence"/>
</dbReference>
<dbReference type="OMA" id="PEYLDTM"/>
<feature type="compositionally biased region" description="Low complexity" evidence="1">
    <location>
        <begin position="540"/>
        <end position="556"/>
    </location>
</feature>
<feature type="region of interest" description="Disordered" evidence="1">
    <location>
        <begin position="156"/>
        <end position="194"/>
    </location>
</feature>
<proteinExistence type="predicted"/>
<organism evidence="2 3">
    <name type="scientific">Endocarpon pusillum (strain Z07020 / HMAS-L-300199)</name>
    <name type="common">Lichen-forming fungus</name>
    <dbReference type="NCBI Taxonomy" id="1263415"/>
    <lineage>
        <taxon>Eukaryota</taxon>
        <taxon>Fungi</taxon>
        <taxon>Dikarya</taxon>
        <taxon>Ascomycota</taxon>
        <taxon>Pezizomycotina</taxon>
        <taxon>Eurotiomycetes</taxon>
        <taxon>Chaetothyriomycetidae</taxon>
        <taxon>Verrucariales</taxon>
        <taxon>Verrucariaceae</taxon>
        <taxon>Endocarpon</taxon>
    </lineage>
</organism>
<evidence type="ECO:0000256" key="1">
    <source>
        <dbReference type="SAM" id="MobiDB-lite"/>
    </source>
</evidence>